<protein>
    <submittedName>
        <fullName evidence="2">Uncharacterized protein</fullName>
    </submittedName>
</protein>
<keyword evidence="3" id="KW-1185">Reference proteome</keyword>
<name>A0A931CTM3_9MICC</name>
<evidence type="ECO:0000313" key="3">
    <source>
        <dbReference type="Proteomes" id="UP000655366"/>
    </source>
</evidence>
<dbReference type="AlphaFoldDB" id="A0A931CTM3"/>
<reference evidence="2 3" key="1">
    <citation type="submission" date="2020-11" db="EMBL/GenBank/DDBJ databases">
        <title>Arthrobacter antarcticus sp. nov., isolated from Antarctic Soil.</title>
        <authorList>
            <person name="Li J."/>
        </authorList>
    </citation>
    <scope>NUCLEOTIDE SEQUENCE [LARGE SCALE GENOMIC DNA]</scope>
    <source>
        <strain evidence="2 3">Z1-20</strain>
    </source>
</reference>
<dbReference type="RefSeq" id="WP_196398133.1">
    <property type="nucleotide sequence ID" value="NZ_JADNYM010000026.1"/>
</dbReference>
<gene>
    <name evidence="2" type="ORF">IV500_17670</name>
</gene>
<comment type="caution">
    <text evidence="2">The sequence shown here is derived from an EMBL/GenBank/DDBJ whole genome shotgun (WGS) entry which is preliminary data.</text>
</comment>
<evidence type="ECO:0000313" key="2">
    <source>
        <dbReference type="EMBL" id="MBG0741199.1"/>
    </source>
</evidence>
<evidence type="ECO:0000256" key="1">
    <source>
        <dbReference type="SAM" id="MobiDB-lite"/>
    </source>
</evidence>
<accession>A0A931CTM3</accession>
<sequence length="50" mass="5644">MERAYDLTGRQRQLRTSDKNDAAGAMDALIELLDRPEDPDVRAVERSLGQ</sequence>
<feature type="region of interest" description="Disordered" evidence="1">
    <location>
        <begin position="1"/>
        <end position="20"/>
    </location>
</feature>
<dbReference type="EMBL" id="JADNYM010000026">
    <property type="protein sequence ID" value="MBG0741199.1"/>
    <property type="molecule type" value="Genomic_DNA"/>
</dbReference>
<proteinExistence type="predicted"/>
<organism evidence="2 3">
    <name type="scientific">Arthrobacter terrae</name>
    <dbReference type="NCBI Taxonomy" id="2935737"/>
    <lineage>
        <taxon>Bacteria</taxon>
        <taxon>Bacillati</taxon>
        <taxon>Actinomycetota</taxon>
        <taxon>Actinomycetes</taxon>
        <taxon>Micrococcales</taxon>
        <taxon>Micrococcaceae</taxon>
        <taxon>Arthrobacter</taxon>
    </lineage>
</organism>
<dbReference type="Proteomes" id="UP000655366">
    <property type="component" value="Unassembled WGS sequence"/>
</dbReference>